<proteinExistence type="predicted"/>
<dbReference type="OrthoDB" id="7025092at2"/>
<evidence type="ECO:0000313" key="4">
    <source>
        <dbReference type="Proteomes" id="UP000239888"/>
    </source>
</evidence>
<evidence type="ECO:0000313" key="1">
    <source>
        <dbReference type="EMBL" id="AUZ44275.1"/>
    </source>
</evidence>
<dbReference type="KEGG" id="poi:BOP93_01385"/>
<organism evidence="1 4">
    <name type="scientific">Pseudomonas orientalis</name>
    <dbReference type="NCBI Taxonomy" id="76758"/>
    <lineage>
        <taxon>Bacteria</taxon>
        <taxon>Pseudomonadati</taxon>
        <taxon>Pseudomonadota</taxon>
        <taxon>Gammaproteobacteria</taxon>
        <taxon>Pseudomonadales</taxon>
        <taxon>Pseudomonadaceae</taxon>
        <taxon>Pseudomonas</taxon>
    </lineage>
</organism>
<sequence length="71" mass="8215">MNAEINPMYMRTFHPVRVDGDAIHALGLWLKENGSRQVRQQPDLRSVMSERYPAGLFTEDEVQVLCELMSH</sequence>
<reference evidence="1 4" key="2">
    <citation type="journal article" date="2018" name="Front. Microbiol.">
        <title>Pseudomonas orientalis F9: A Potent Antagonist against Phytopathogens with Phytotoxic Effect in the Apple Flower.</title>
        <authorList>
            <person name="Zengerer V."/>
            <person name="Schmid M."/>
            <person name="Bieri M."/>
            <person name="Muller D.C."/>
            <person name="Remus-Emsermann M.N.P."/>
            <person name="Ahrens C.H."/>
            <person name="Pelludat C."/>
        </authorList>
    </citation>
    <scope>NUCLEOTIDE SEQUENCE [LARGE SCALE GENOMIC DNA]</scope>
    <source>
        <strain evidence="1 4">F9</strain>
    </source>
</reference>
<accession>A0A0R2ZPV8</accession>
<dbReference type="RefSeq" id="WP_057725459.1">
    <property type="nucleotide sequence ID" value="NZ_CP018049.1"/>
</dbReference>
<dbReference type="Proteomes" id="UP000183653">
    <property type="component" value="Chromosome I"/>
</dbReference>
<reference evidence="2 3" key="1">
    <citation type="submission" date="2016-10" db="EMBL/GenBank/DDBJ databases">
        <authorList>
            <person name="Varghese N."/>
            <person name="Submissions S."/>
        </authorList>
    </citation>
    <scope>NUCLEOTIDE SEQUENCE [LARGE SCALE GENOMIC DNA]</scope>
    <source>
        <strain evidence="2 3">BS2775</strain>
    </source>
</reference>
<protein>
    <submittedName>
        <fullName evidence="1">Uncharacterized protein</fullName>
    </submittedName>
</protein>
<evidence type="ECO:0000313" key="3">
    <source>
        <dbReference type="Proteomes" id="UP000183653"/>
    </source>
</evidence>
<dbReference type="AlphaFoldDB" id="A0A0R2ZPV8"/>
<keyword evidence="3" id="KW-1185">Reference proteome</keyword>
<dbReference type="EMBL" id="CP018049">
    <property type="protein sequence ID" value="AUZ44275.1"/>
    <property type="molecule type" value="Genomic_DNA"/>
</dbReference>
<evidence type="ECO:0000313" key="2">
    <source>
        <dbReference type="EMBL" id="SDU23163.1"/>
    </source>
</evidence>
<dbReference type="EMBL" id="LT629782">
    <property type="protein sequence ID" value="SDU23163.1"/>
    <property type="molecule type" value="Genomic_DNA"/>
</dbReference>
<gene>
    <name evidence="1" type="ORF">BOP93_01385</name>
    <name evidence="2" type="ORF">SAMN04490197_4049</name>
</gene>
<dbReference type="Proteomes" id="UP000239888">
    <property type="component" value="Chromosome"/>
</dbReference>
<name>A0A0R2ZPV8_9PSED</name>